<dbReference type="Pfam" id="PF04542">
    <property type="entry name" value="Sigma70_r2"/>
    <property type="match status" value="1"/>
</dbReference>
<proteinExistence type="inferred from homology"/>
<dbReference type="CDD" id="cd06171">
    <property type="entry name" value="Sigma70_r4"/>
    <property type="match status" value="1"/>
</dbReference>
<dbReference type="Gene3D" id="1.10.10.10">
    <property type="entry name" value="Winged helix-like DNA-binding domain superfamily/Winged helix DNA-binding domain"/>
    <property type="match status" value="1"/>
</dbReference>
<dbReference type="InterPro" id="IPR014284">
    <property type="entry name" value="RNA_pol_sigma-70_dom"/>
</dbReference>
<dbReference type="SUPFAM" id="SSF88659">
    <property type="entry name" value="Sigma3 and sigma4 domains of RNA polymerase sigma factors"/>
    <property type="match status" value="1"/>
</dbReference>
<dbReference type="InterPro" id="IPR039425">
    <property type="entry name" value="RNA_pol_sigma-70-like"/>
</dbReference>
<dbReference type="InterPro" id="IPR013325">
    <property type="entry name" value="RNA_pol_sigma_r2"/>
</dbReference>
<feature type="domain" description="RNA polymerase sigma-70 region 2" evidence="6">
    <location>
        <begin position="58"/>
        <end position="123"/>
    </location>
</feature>
<protein>
    <submittedName>
        <fullName evidence="8">Sigma-70 family RNA polymerase sigma factor</fullName>
    </submittedName>
</protein>
<dbReference type="Proteomes" id="UP001165498">
    <property type="component" value="Unassembled WGS sequence"/>
</dbReference>
<evidence type="ECO:0000256" key="3">
    <source>
        <dbReference type="ARBA" id="ARBA00023082"/>
    </source>
</evidence>
<evidence type="ECO:0000256" key="1">
    <source>
        <dbReference type="ARBA" id="ARBA00010641"/>
    </source>
</evidence>
<evidence type="ECO:0000256" key="4">
    <source>
        <dbReference type="ARBA" id="ARBA00023125"/>
    </source>
</evidence>
<dbReference type="PANTHER" id="PTHR43133">
    <property type="entry name" value="RNA POLYMERASE ECF-TYPE SIGMA FACTO"/>
    <property type="match status" value="1"/>
</dbReference>
<reference evidence="8" key="1">
    <citation type="submission" date="2022-07" db="EMBL/GenBank/DDBJ databases">
        <title>Tahibacter sp., a new gammaproteobacterium isolated from the silt sample collected at pig farm.</title>
        <authorList>
            <person name="Chen H."/>
        </authorList>
    </citation>
    <scope>NUCLEOTIDE SEQUENCE</scope>
    <source>
        <strain evidence="8">P2K</strain>
    </source>
</reference>
<evidence type="ECO:0000313" key="9">
    <source>
        <dbReference type="Proteomes" id="UP001165498"/>
    </source>
</evidence>
<evidence type="ECO:0000259" key="7">
    <source>
        <dbReference type="Pfam" id="PF08281"/>
    </source>
</evidence>
<evidence type="ECO:0000256" key="5">
    <source>
        <dbReference type="ARBA" id="ARBA00023163"/>
    </source>
</evidence>
<gene>
    <name evidence="8" type="ORF">NM961_23605</name>
</gene>
<comment type="caution">
    <text evidence="8">The sequence shown here is derived from an EMBL/GenBank/DDBJ whole genome shotgun (WGS) entry which is preliminary data.</text>
</comment>
<keyword evidence="9" id="KW-1185">Reference proteome</keyword>
<dbReference type="Pfam" id="PF08281">
    <property type="entry name" value="Sigma70_r4_2"/>
    <property type="match status" value="1"/>
</dbReference>
<keyword evidence="3" id="KW-0731">Sigma factor</keyword>
<sequence>MRPSRLTFAPFPVDVNVSWLPNVCTHPKTEPDPLEPTESIVALVADARRGHDRAWDRLFRRFAPVVHGILLGSVPFTDAEDLTQHVFETALGHLPGLRDDHAFPGWLAKIARNAAMDFHRRRGPVTGIEFEDVPVAARQEDQVDAQRVLQIIRGLPEAYRETLLLRLVEGLSGPEIAAATGLTEGSVRVNLHRGMSLLREAMALPRNEEER</sequence>
<keyword evidence="5" id="KW-0804">Transcription</keyword>
<keyword evidence="2" id="KW-0805">Transcription regulation</keyword>
<evidence type="ECO:0000313" key="8">
    <source>
        <dbReference type="EMBL" id="MCQ4167706.1"/>
    </source>
</evidence>
<accession>A0ABT1QZI0</accession>
<dbReference type="Gene3D" id="1.10.1740.10">
    <property type="match status" value="1"/>
</dbReference>
<dbReference type="SUPFAM" id="SSF88946">
    <property type="entry name" value="Sigma2 domain of RNA polymerase sigma factors"/>
    <property type="match status" value="1"/>
</dbReference>
<dbReference type="RefSeq" id="WP_255916887.1">
    <property type="nucleotide sequence ID" value="NZ_JANFQO010000051.1"/>
</dbReference>
<dbReference type="InterPro" id="IPR036388">
    <property type="entry name" value="WH-like_DNA-bd_sf"/>
</dbReference>
<dbReference type="InterPro" id="IPR013249">
    <property type="entry name" value="RNA_pol_sigma70_r4_t2"/>
</dbReference>
<dbReference type="NCBIfam" id="TIGR02937">
    <property type="entry name" value="sigma70-ECF"/>
    <property type="match status" value="1"/>
</dbReference>
<comment type="similarity">
    <text evidence="1">Belongs to the sigma-70 factor family. ECF subfamily.</text>
</comment>
<dbReference type="PANTHER" id="PTHR43133:SF58">
    <property type="entry name" value="ECF RNA POLYMERASE SIGMA FACTOR SIGD"/>
    <property type="match status" value="1"/>
</dbReference>
<name>A0ABT1QZI0_9GAMM</name>
<evidence type="ECO:0000256" key="2">
    <source>
        <dbReference type="ARBA" id="ARBA00023015"/>
    </source>
</evidence>
<organism evidence="8 9">
    <name type="scientific">Tahibacter harae</name>
    <dbReference type="NCBI Taxonomy" id="2963937"/>
    <lineage>
        <taxon>Bacteria</taxon>
        <taxon>Pseudomonadati</taxon>
        <taxon>Pseudomonadota</taxon>
        <taxon>Gammaproteobacteria</taxon>
        <taxon>Lysobacterales</taxon>
        <taxon>Rhodanobacteraceae</taxon>
        <taxon>Tahibacter</taxon>
    </lineage>
</organism>
<dbReference type="InterPro" id="IPR007627">
    <property type="entry name" value="RNA_pol_sigma70_r2"/>
</dbReference>
<evidence type="ECO:0000259" key="6">
    <source>
        <dbReference type="Pfam" id="PF04542"/>
    </source>
</evidence>
<keyword evidence="4" id="KW-0238">DNA-binding</keyword>
<dbReference type="InterPro" id="IPR013324">
    <property type="entry name" value="RNA_pol_sigma_r3/r4-like"/>
</dbReference>
<dbReference type="EMBL" id="JANFQO010000051">
    <property type="protein sequence ID" value="MCQ4167706.1"/>
    <property type="molecule type" value="Genomic_DNA"/>
</dbReference>
<feature type="domain" description="RNA polymerase sigma factor 70 region 4 type 2" evidence="7">
    <location>
        <begin position="146"/>
        <end position="196"/>
    </location>
</feature>